<dbReference type="Proteomes" id="UP000004095">
    <property type="component" value="Unassembled WGS sequence"/>
</dbReference>
<feature type="repeat" description="TPR" evidence="2">
    <location>
        <begin position="187"/>
        <end position="220"/>
    </location>
</feature>
<dbReference type="InterPro" id="IPR011990">
    <property type="entry name" value="TPR-like_helical_dom_sf"/>
</dbReference>
<feature type="transmembrane region" description="Helical" evidence="4">
    <location>
        <begin position="543"/>
        <end position="564"/>
    </location>
</feature>
<reference evidence="6 7" key="1">
    <citation type="submission" date="2007-01" db="EMBL/GenBank/DDBJ databases">
        <authorList>
            <person name="Haygood M."/>
            <person name="Podell S."/>
            <person name="Anderson C."/>
            <person name="Hopkinson B."/>
            <person name="Roe K."/>
            <person name="Barbeau K."/>
            <person name="Gaasterland T."/>
            <person name="Ferriera S."/>
            <person name="Johnson J."/>
            <person name="Kravitz S."/>
            <person name="Beeson K."/>
            <person name="Sutton G."/>
            <person name="Rogers Y.-H."/>
            <person name="Friedman R."/>
            <person name="Frazier M."/>
            <person name="Venter J.C."/>
        </authorList>
    </citation>
    <scope>NUCLEOTIDE SEQUENCE [LARGE SCALE GENOMIC DNA]</scope>
    <source>
        <strain evidence="6 7">ATCC 23134</strain>
    </source>
</reference>
<dbReference type="PROSITE" id="PS50005">
    <property type="entry name" value="TPR"/>
    <property type="match status" value="4"/>
</dbReference>
<dbReference type="SMART" id="SM00028">
    <property type="entry name" value="TPR"/>
    <property type="match status" value="7"/>
</dbReference>
<dbReference type="GO" id="GO:0016791">
    <property type="term" value="F:phosphatase activity"/>
    <property type="evidence" value="ECO:0007669"/>
    <property type="project" value="TreeGrafter"/>
</dbReference>
<feature type="domain" description="PPM-type phosphatase" evidence="5">
    <location>
        <begin position="695"/>
        <end position="920"/>
    </location>
</feature>
<keyword evidence="4" id="KW-0472">Membrane</keyword>
<protein>
    <submittedName>
        <fullName evidence="6">Serine/threonine protein kinases</fullName>
    </submittedName>
</protein>
<dbReference type="AlphaFoldDB" id="A1ZU59"/>
<dbReference type="eggNOG" id="COG2208">
    <property type="taxonomic scope" value="Bacteria"/>
</dbReference>
<dbReference type="InterPro" id="IPR036457">
    <property type="entry name" value="PPM-type-like_dom_sf"/>
</dbReference>
<dbReference type="SUPFAM" id="SSF48452">
    <property type="entry name" value="TPR-like"/>
    <property type="match status" value="2"/>
</dbReference>
<evidence type="ECO:0000259" key="5">
    <source>
        <dbReference type="SMART" id="SM00331"/>
    </source>
</evidence>
<accession>A1ZU59</accession>
<dbReference type="GO" id="GO:0004674">
    <property type="term" value="F:protein serine/threonine kinase activity"/>
    <property type="evidence" value="ECO:0007669"/>
    <property type="project" value="UniProtKB-KW"/>
</dbReference>
<feature type="repeat" description="TPR" evidence="2">
    <location>
        <begin position="114"/>
        <end position="147"/>
    </location>
</feature>
<keyword evidence="6" id="KW-0808">Transferase</keyword>
<dbReference type="InterPro" id="IPR001932">
    <property type="entry name" value="PPM-type_phosphatase-like_dom"/>
</dbReference>
<feature type="coiled-coil region" evidence="3">
    <location>
        <begin position="392"/>
        <end position="540"/>
    </location>
</feature>
<keyword evidence="4" id="KW-1133">Transmembrane helix</keyword>
<dbReference type="PANTHER" id="PTHR43156">
    <property type="entry name" value="STAGE II SPORULATION PROTEIN E-RELATED"/>
    <property type="match status" value="1"/>
</dbReference>
<dbReference type="SMART" id="SM00331">
    <property type="entry name" value="PP2C_SIG"/>
    <property type="match status" value="1"/>
</dbReference>
<evidence type="ECO:0000313" key="7">
    <source>
        <dbReference type="Proteomes" id="UP000004095"/>
    </source>
</evidence>
<proteinExistence type="predicted"/>
<keyword evidence="7" id="KW-1185">Reference proteome</keyword>
<name>A1ZU59_MICM2</name>
<keyword evidence="3" id="KW-0175">Coiled coil</keyword>
<dbReference type="PANTHER" id="PTHR43156:SF9">
    <property type="entry name" value="HAMP DOMAIN-CONTAINING PROTEIN"/>
    <property type="match status" value="1"/>
</dbReference>
<keyword evidence="6" id="KW-0723">Serine/threonine-protein kinase</keyword>
<dbReference type="Pfam" id="PF13181">
    <property type="entry name" value="TPR_8"/>
    <property type="match status" value="1"/>
</dbReference>
<feature type="repeat" description="TPR" evidence="2">
    <location>
        <begin position="271"/>
        <end position="304"/>
    </location>
</feature>
<dbReference type="Pfam" id="PF13424">
    <property type="entry name" value="TPR_12"/>
    <property type="match status" value="1"/>
</dbReference>
<keyword evidence="6" id="KW-0418">Kinase</keyword>
<evidence type="ECO:0000256" key="2">
    <source>
        <dbReference type="PROSITE-ProRule" id="PRU00339"/>
    </source>
</evidence>
<dbReference type="EMBL" id="AAWS01000039">
    <property type="protein sequence ID" value="EAY26030.1"/>
    <property type="molecule type" value="Genomic_DNA"/>
</dbReference>
<organism evidence="6 7">
    <name type="scientific">Microscilla marina ATCC 23134</name>
    <dbReference type="NCBI Taxonomy" id="313606"/>
    <lineage>
        <taxon>Bacteria</taxon>
        <taxon>Pseudomonadati</taxon>
        <taxon>Bacteroidota</taxon>
        <taxon>Cytophagia</taxon>
        <taxon>Cytophagales</taxon>
        <taxon>Microscillaceae</taxon>
        <taxon>Microscilla</taxon>
    </lineage>
</organism>
<evidence type="ECO:0000256" key="1">
    <source>
        <dbReference type="ARBA" id="ARBA00022801"/>
    </source>
</evidence>
<comment type="caution">
    <text evidence="6">The sequence shown here is derived from an EMBL/GenBank/DDBJ whole genome shotgun (WGS) entry which is preliminary data.</text>
</comment>
<dbReference type="Gene3D" id="3.60.40.10">
    <property type="entry name" value="PPM-type phosphatase domain"/>
    <property type="match status" value="1"/>
</dbReference>
<dbReference type="Gene3D" id="1.25.40.10">
    <property type="entry name" value="Tetratricopeptide repeat domain"/>
    <property type="match status" value="3"/>
</dbReference>
<keyword evidence="1" id="KW-0378">Hydrolase</keyword>
<dbReference type="Pfam" id="PF07228">
    <property type="entry name" value="SpoIIE"/>
    <property type="match status" value="1"/>
</dbReference>
<evidence type="ECO:0000256" key="3">
    <source>
        <dbReference type="SAM" id="Coils"/>
    </source>
</evidence>
<evidence type="ECO:0000256" key="4">
    <source>
        <dbReference type="SAM" id="Phobius"/>
    </source>
</evidence>
<dbReference type="InterPro" id="IPR019734">
    <property type="entry name" value="TPR_rpt"/>
</dbReference>
<feature type="repeat" description="TPR" evidence="2">
    <location>
        <begin position="227"/>
        <end position="260"/>
    </location>
</feature>
<dbReference type="InterPro" id="IPR052016">
    <property type="entry name" value="Bact_Sigma-Reg"/>
</dbReference>
<gene>
    <name evidence="6" type="ORF">M23134_06378</name>
</gene>
<evidence type="ECO:0000313" key="6">
    <source>
        <dbReference type="EMBL" id="EAY26030.1"/>
    </source>
</evidence>
<keyword evidence="4" id="KW-0812">Transmembrane</keyword>
<keyword evidence="2" id="KW-0802">TPR repeat</keyword>
<feature type="coiled-coil region" evidence="3">
    <location>
        <begin position="565"/>
        <end position="662"/>
    </location>
</feature>
<dbReference type="eggNOG" id="COG0457">
    <property type="taxonomic scope" value="Bacteria"/>
</dbReference>
<sequence length="920" mass="104833">MLLLVAVLHLQATAQSVESLLSSLAKSNSTTEKVDILNNIAQVQLSLQQADKATGYAQQALALASKHNYAAGKSLSLLYLGKAYKANKQLSNSLNYYLQAGVGFEVLRNKTLQAATYHDIGDLYQTWQAHEKAIEYYQKSYQLKPAPQLLMAQGKSYYLSKNYPKATETYQKALNIYQTKQDVGQSRQALTMLANIYTTTGQYQQALVSSQQLLQLNQKSTQLGVLADTYNNIGVLHQKLEEPTKALAAFNQALPLYEQLPSSVVYQRKKINLLTNIGTIYTQQRQFGNALNQYQKGVKISKAQQVPLKTAELHNYIAATYYVNRDNTNALSYAKEAVRLVKKQPISVGGQRVLQNSYQVLAGIYQQNNHLKNYQKYYALHQNIKDSLNKAQNAEEQRILKEQLAIEKKENEFKMLLAEKERQALSLQQLKLESEKKAKDLTLKAKELELLKRNQELQSAELKNQQLEKGKVEQLLALAEQKARTEQQKLLTEKQKRETERQKLLAEKQKIENLQKAKALEAAQKEKSLQEEQLKQEQTLKRYGIGLLISLGLLLVFVLFSFLASQKARKKLKKQNVEIQKQKEEISTAHVDLQKKTEEIASQNEELQQNQEEIMAQRDFIEVKNNDLKMTHHRLLQSEKVLRKAYDKLQKSEQQVVEQNRTLHLVHKRINNSINVAQTIQNAILPHTQKMHKILADHFILYRPKDVVSGDFYWIEQVNGKVFLVAADCTGHGVPGAMMSMIGYALLDKIVLIKKIHEPNEALDELHKEVKTALSQEQSGNENGMDLVMLCLEKNDQGQTKVTFCGAKNPLYYIEKGSEQVQLLKGDRRSIGGKQASQVQFTNQEILLEEGSLLYLGSDGFVDQNNERRKSFGTKKLHKLLEACAQLELSEQKKLMEKTLEHQMQNTTQRDDILLLGVRV</sequence>